<dbReference type="CDD" id="cd00519">
    <property type="entry name" value="Lipase_3"/>
    <property type="match status" value="1"/>
</dbReference>
<reference evidence="5 6" key="1">
    <citation type="submission" date="2014-04" db="EMBL/GenBank/DDBJ databases">
        <authorList>
            <consortium name="DOE Joint Genome Institute"/>
            <person name="Kuo A."/>
            <person name="Martino E."/>
            <person name="Perotto S."/>
            <person name="Kohler A."/>
            <person name="Nagy L.G."/>
            <person name="Floudas D."/>
            <person name="Copeland A."/>
            <person name="Barry K.W."/>
            <person name="Cichocki N."/>
            <person name="Veneault-Fourrey C."/>
            <person name="LaButti K."/>
            <person name="Lindquist E.A."/>
            <person name="Lipzen A."/>
            <person name="Lundell T."/>
            <person name="Morin E."/>
            <person name="Murat C."/>
            <person name="Sun H."/>
            <person name="Tunlid A."/>
            <person name="Henrissat B."/>
            <person name="Grigoriev I.V."/>
            <person name="Hibbett D.S."/>
            <person name="Martin F."/>
            <person name="Nordberg H.P."/>
            <person name="Cantor M.N."/>
            <person name="Hua S.X."/>
        </authorList>
    </citation>
    <scope>NUCLEOTIDE SEQUENCE [LARGE SCALE GENOMIC DNA]</scope>
    <source>
        <strain evidence="5 6">Zn</strain>
    </source>
</reference>
<gene>
    <name evidence="5" type="ORF">OIDMADRAFT_148030</name>
</gene>
<dbReference type="GO" id="GO:0016787">
    <property type="term" value="F:hydrolase activity"/>
    <property type="evidence" value="ECO:0007669"/>
    <property type="project" value="UniProtKB-KW"/>
</dbReference>
<dbReference type="PANTHER" id="PTHR46640">
    <property type="entry name" value="TRIACYLGLYCEROL LIPASE, PUTATIVE (AFU_ORTHOLOGUE AFUA_6G06510)-RELATED"/>
    <property type="match status" value="1"/>
</dbReference>
<feature type="chain" id="PRO_5002165186" description="Fungal lipase-type domain-containing protein" evidence="3">
    <location>
        <begin position="24"/>
        <end position="283"/>
    </location>
</feature>
<dbReference type="Proteomes" id="UP000054321">
    <property type="component" value="Unassembled WGS sequence"/>
</dbReference>
<dbReference type="AlphaFoldDB" id="A0A0C3H2L6"/>
<keyword evidence="2" id="KW-0378">Hydrolase</keyword>
<dbReference type="STRING" id="913774.A0A0C3H2L6"/>
<evidence type="ECO:0000256" key="1">
    <source>
        <dbReference type="ARBA" id="ARBA00022729"/>
    </source>
</evidence>
<dbReference type="Gene3D" id="3.40.50.1820">
    <property type="entry name" value="alpha/beta hydrolase"/>
    <property type="match status" value="1"/>
</dbReference>
<dbReference type="OrthoDB" id="426718at2759"/>
<name>A0A0C3H2L6_OIDMZ</name>
<protein>
    <recommendedName>
        <fullName evidence="4">Fungal lipase-type domain-containing protein</fullName>
    </recommendedName>
</protein>
<dbReference type="GO" id="GO:0006629">
    <property type="term" value="P:lipid metabolic process"/>
    <property type="evidence" value="ECO:0007669"/>
    <property type="project" value="InterPro"/>
</dbReference>
<evidence type="ECO:0000313" key="5">
    <source>
        <dbReference type="EMBL" id="KIM96771.1"/>
    </source>
</evidence>
<feature type="signal peptide" evidence="3">
    <location>
        <begin position="1"/>
        <end position="23"/>
    </location>
</feature>
<dbReference type="InterPro" id="IPR002921">
    <property type="entry name" value="Fungal_lipase-type"/>
</dbReference>
<keyword evidence="6" id="KW-1185">Reference proteome</keyword>
<organism evidence="5 6">
    <name type="scientific">Oidiodendron maius (strain Zn)</name>
    <dbReference type="NCBI Taxonomy" id="913774"/>
    <lineage>
        <taxon>Eukaryota</taxon>
        <taxon>Fungi</taxon>
        <taxon>Dikarya</taxon>
        <taxon>Ascomycota</taxon>
        <taxon>Pezizomycotina</taxon>
        <taxon>Leotiomycetes</taxon>
        <taxon>Leotiomycetes incertae sedis</taxon>
        <taxon>Myxotrichaceae</taxon>
        <taxon>Oidiodendron</taxon>
    </lineage>
</organism>
<reference evidence="6" key="2">
    <citation type="submission" date="2015-01" db="EMBL/GenBank/DDBJ databases">
        <title>Evolutionary Origins and Diversification of the Mycorrhizal Mutualists.</title>
        <authorList>
            <consortium name="DOE Joint Genome Institute"/>
            <consortium name="Mycorrhizal Genomics Consortium"/>
            <person name="Kohler A."/>
            <person name="Kuo A."/>
            <person name="Nagy L.G."/>
            <person name="Floudas D."/>
            <person name="Copeland A."/>
            <person name="Barry K.W."/>
            <person name="Cichocki N."/>
            <person name="Veneault-Fourrey C."/>
            <person name="LaButti K."/>
            <person name="Lindquist E.A."/>
            <person name="Lipzen A."/>
            <person name="Lundell T."/>
            <person name="Morin E."/>
            <person name="Murat C."/>
            <person name="Riley R."/>
            <person name="Ohm R."/>
            <person name="Sun H."/>
            <person name="Tunlid A."/>
            <person name="Henrissat B."/>
            <person name="Grigoriev I.V."/>
            <person name="Hibbett D.S."/>
            <person name="Martin F."/>
        </authorList>
    </citation>
    <scope>NUCLEOTIDE SEQUENCE [LARGE SCALE GENOMIC DNA]</scope>
    <source>
        <strain evidence="6">Zn</strain>
    </source>
</reference>
<dbReference type="EMBL" id="KN832883">
    <property type="protein sequence ID" value="KIM96771.1"/>
    <property type="molecule type" value="Genomic_DNA"/>
</dbReference>
<dbReference type="Pfam" id="PF01764">
    <property type="entry name" value="Lipase_3"/>
    <property type="match status" value="1"/>
</dbReference>
<sequence>MKSLLSVILAFILAVAIPATAQTQGVSTALLNRFIQMATICMSTYVGDTCVAPGGLVKVADITNTATDVHGWILRDDAAQEIIVAFRGTLSIQNLDSDTNYTLANFDTYPSCAGCQVHGGYYLLWASVYEDVQSLIQSQASLYPDYGIVITGHSLGGSLAALAAAQFSSVFDNITVYTMGEPRTGNAAFATFINDVYKTSNQDTGRFYRCTHADDGVPHVPPVSDGYIHHGLEYWNLDPTSKSTTYICGAETTECNGQYNTSGINTAHLTYFGHTVILGAVCS</sequence>
<keyword evidence="1 3" id="KW-0732">Signal</keyword>
<dbReference type="PANTHER" id="PTHR46640:SF1">
    <property type="entry name" value="FUNGAL LIPASE-LIKE DOMAIN-CONTAINING PROTEIN-RELATED"/>
    <property type="match status" value="1"/>
</dbReference>
<proteinExistence type="predicted"/>
<accession>A0A0C3H2L6</accession>
<evidence type="ECO:0000256" key="3">
    <source>
        <dbReference type="SAM" id="SignalP"/>
    </source>
</evidence>
<dbReference type="InParanoid" id="A0A0C3H2L6"/>
<evidence type="ECO:0000259" key="4">
    <source>
        <dbReference type="Pfam" id="PF01764"/>
    </source>
</evidence>
<evidence type="ECO:0000256" key="2">
    <source>
        <dbReference type="ARBA" id="ARBA00022801"/>
    </source>
</evidence>
<dbReference type="InterPro" id="IPR029058">
    <property type="entry name" value="AB_hydrolase_fold"/>
</dbReference>
<feature type="domain" description="Fungal lipase-type" evidence="4">
    <location>
        <begin position="83"/>
        <end position="223"/>
    </location>
</feature>
<dbReference type="InterPro" id="IPR051299">
    <property type="entry name" value="AB_hydrolase_lip/est"/>
</dbReference>
<evidence type="ECO:0000313" key="6">
    <source>
        <dbReference type="Proteomes" id="UP000054321"/>
    </source>
</evidence>
<dbReference type="HOGENOM" id="CLU_032957_1_1_1"/>
<dbReference type="SUPFAM" id="SSF53474">
    <property type="entry name" value="alpha/beta-Hydrolases"/>
    <property type="match status" value="1"/>
</dbReference>